<evidence type="ECO:0000313" key="2">
    <source>
        <dbReference type="Proteomes" id="UP000280696"/>
    </source>
</evidence>
<evidence type="ECO:0000313" key="1">
    <source>
        <dbReference type="EMBL" id="RKI91300.1"/>
    </source>
</evidence>
<protein>
    <submittedName>
        <fullName evidence="1">Uncharacterized protein</fullName>
    </submittedName>
</protein>
<proteinExistence type="predicted"/>
<keyword evidence="2" id="KW-1185">Reference proteome</keyword>
<dbReference type="AlphaFoldDB" id="A0A3A9AI79"/>
<dbReference type="Proteomes" id="UP000280696">
    <property type="component" value="Unassembled WGS sequence"/>
</dbReference>
<gene>
    <name evidence="1" type="ORF">D7V94_10370</name>
</gene>
<accession>A0A3A9AI79</accession>
<comment type="caution">
    <text evidence="1">The sequence shown here is derived from an EMBL/GenBank/DDBJ whole genome shotgun (WGS) entry which is preliminary data.</text>
</comment>
<sequence>MVKEAPEVIGEYHINPFEMKVQGLDRTLVDKVFAICDYYLQNRIKNIQGIFRISISCCHLWK</sequence>
<name>A0A3A9AI79_9FIRM</name>
<organism evidence="1 2">
    <name type="scientific">Parablautia intestinalis</name>
    <dbReference type="NCBI Taxonomy" id="2320100"/>
    <lineage>
        <taxon>Bacteria</taxon>
        <taxon>Bacillati</taxon>
        <taxon>Bacillota</taxon>
        <taxon>Clostridia</taxon>
        <taxon>Lachnospirales</taxon>
        <taxon>Lachnospiraceae</taxon>
        <taxon>Parablautia</taxon>
    </lineage>
</organism>
<dbReference type="EMBL" id="RAYQ01000010">
    <property type="protein sequence ID" value="RKI91300.1"/>
    <property type="molecule type" value="Genomic_DNA"/>
</dbReference>
<reference evidence="1 2" key="1">
    <citation type="submission" date="2018-09" db="EMBL/GenBank/DDBJ databases">
        <title>Murine metabolic-syndrome-specific gut microbial biobank.</title>
        <authorList>
            <person name="Liu C."/>
        </authorList>
    </citation>
    <scope>NUCLEOTIDE SEQUENCE [LARGE SCALE GENOMIC DNA]</scope>
    <source>
        <strain evidence="1 2">0.1xD8-82</strain>
    </source>
</reference>